<keyword evidence="1" id="KW-0677">Repeat</keyword>
<dbReference type="SMART" id="SM00248">
    <property type="entry name" value="ANK"/>
    <property type="match status" value="3"/>
</dbReference>
<evidence type="ECO:0000313" key="3">
    <source>
        <dbReference type="EMBL" id="MFC7433410.1"/>
    </source>
</evidence>
<protein>
    <submittedName>
        <fullName evidence="3">Ankyrin repeat domain-containing protein</fullName>
    </submittedName>
</protein>
<dbReference type="RefSeq" id="WP_382253648.1">
    <property type="nucleotide sequence ID" value="NZ_JBHTBX010000002.1"/>
</dbReference>
<dbReference type="EMBL" id="JBHTBX010000002">
    <property type="protein sequence ID" value="MFC7433410.1"/>
    <property type="molecule type" value="Genomic_DNA"/>
</dbReference>
<dbReference type="PANTHER" id="PTHR24171:SF8">
    <property type="entry name" value="BRCA1-ASSOCIATED RING DOMAIN PROTEIN 1"/>
    <property type="match status" value="1"/>
</dbReference>
<keyword evidence="4" id="KW-1185">Reference proteome</keyword>
<gene>
    <name evidence="3" type="ORF">ACFQNJ_02675</name>
</gene>
<name>A0ABW2R4L8_9BURK</name>
<evidence type="ECO:0000313" key="4">
    <source>
        <dbReference type="Proteomes" id="UP001596495"/>
    </source>
</evidence>
<evidence type="ECO:0000256" key="2">
    <source>
        <dbReference type="ARBA" id="ARBA00023043"/>
    </source>
</evidence>
<reference evidence="4" key="1">
    <citation type="journal article" date="2019" name="Int. J. Syst. Evol. Microbiol.">
        <title>The Global Catalogue of Microorganisms (GCM) 10K type strain sequencing project: providing services to taxonomists for standard genome sequencing and annotation.</title>
        <authorList>
            <consortium name="The Broad Institute Genomics Platform"/>
            <consortium name="The Broad Institute Genome Sequencing Center for Infectious Disease"/>
            <person name="Wu L."/>
            <person name="Ma J."/>
        </authorList>
    </citation>
    <scope>NUCLEOTIDE SEQUENCE [LARGE SCALE GENOMIC DNA]</scope>
    <source>
        <strain evidence="4">CCUG 54518</strain>
    </source>
</reference>
<sequence length="112" mass="12452">MSAGDWKSLYQAAEEGNLSVVRYHLAEGADPNHQHPEILRTPLVASVIEGHLAVADCLLAHGADPNLVSVMDNLSPLEAAIRHGHHALAQRLRQLGAREQAREPFWWRWLPV</sequence>
<evidence type="ECO:0000256" key="1">
    <source>
        <dbReference type="ARBA" id="ARBA00022737"/>
    </source>
</evidence>
<dbReference type="InterPro" id="IPR002110">
    <property type="entry name" value="Ankyrin_rpt"/>
</dbReference>
<accession>A0ABW2R4L8</accession>
<proteinExistence type="predicted"/>
<keyword evidence="2" id="KW-0040">ANK repeat</keyword>
<dbReference type="Proteomes" id="UP001596495">
    <property type="component" value="Unassembled WGS sequence"/>
</dbReference>
<comment type="caution">
    <text evidence="3">The sequence shown here is derived from an EMBL/GenBank/DDBJ whole genome shotgun (WGS) entry which is preliminary data.</text>
</comment>
<dbReference type="InterPro" id="IPR036770">
    <property type="entry name" value="Ankyrin_rpt-contain_sf"/>
</dbReference>
<dbReference type="PANTHER" id="PTHR24171">
    <property type="entry name" value="ANKYRIN REPEAT DOMAIN-CONTAINING PROTEIN 39-RELATED"/>
    <property type="match status" value="1"/>
</dbReference>
<dbReference type="SUPFAM" id="SSF48403">
    <property type="entry name" value="Ankyrin repeat"/>
    <property type="match status" value="1"/>
</dbReference>
<dbReference type="Gene3D" id="1.25.40.20">
    <property type="entry name" value="Ankyrin repeat-containing domain"/>
    <property type="match status" value="1"/>
</dbReference>
<dbReference type="Pfam" id="PF12796">
    <property type="entry name" value="Ank_2"/>
    <property type="match status" value="1"/>
</dbReference>
<organism evidence="3 4">
    <name type="scientific">Hydrogenophaga bisanensis</name>
    <dbReference type="NCBI Taxonomy" id="439611"/>
    <lineage>
        <taxon>Bacteria</taxon>
        <taxon>Pseudomonadati</taxon>
        <taxon>Pseudomonadota</taxon>
        <taxon>Betaproteobacteria</taxon>
        <taxon>Burkholderiales</taxon>
        <taxon>Comamonadaceae</taxon>
        <taxon>Hydrogenophaga</taxon>
    </lineage>
</organism>